<protein>
    <submittedName>
        <fullName evidence="1">Uncharacterized protein</fullName>
    </submittedName>
</protein>
<organism evidence="1 2">
    <name type="scientific">Kordia periserrulae</name>
    <dbReference type="NCBI Taxonomy" id="701523"/>
    <lineage>
        <taxon>Bacteria</taxon>
        <taxon>Pseudomonadati</taxon>
        <taxon>Bacteroidota</taxon>
        <taxon>Flavobacteriia</taxon>
        <taxon>Flavobacteriales</taxon>
        <taxon>Flavobacteriaceae</taxon>
        <taxon>Kordia</taxon>
    </lineage>
</organism>
<accession>A0A2T6BRU8</accession>
<sequence>MLVLCAFFLQPIVKTYSFLTDASYELVDYDVEDDSEKETKDTSEKDEKVTHNSVHFMLANTNLSVLDTHFYMQRIGLSYNIEILIPPPEIGSSISIYTLI</sequence>
<evidence type="ECO:0000313" key="2">
    <source>
        <dbReference type="Proteomes" id="UP000244090"/>
    </source>
</evidence>
<dbReference type="AlphaFoldDB" id="A0A2T6BRU8"/>
<comment type="caution">
    <text evidence="1">The sequence shown here is derived from an EMBL/GenBank/DDBJ whole genome shotgun (WGS) entry which is preliminary data.</text>
</comment>
<evidence type="ECO:0000313" key="1">
    <source>
        <dbReference type="EMBL" id="PTX58774.1"/>
    </source>
</evidence>
<dbReference type="Proteomes" id="UP000244090">
    <property type="component" value="Unassembled WGS sequence"/>
</dbReference>
<name>A0A2T6BRU8_9FLAO</name>
<keyword evidence="2" id="KW-1185">Reference proteome</keyword>
<gene>
    <name evidence="1" type="ORF">C8N46_11282</name>
</gene>
<dbReference type="EMBL" id="QBKT01000012">
    <property type="protein sequence ID" value="PTX58774.1"/>
    <property type="molecule type" value="Genomic_DNA"/>
</dbReference>
<proteinExistence type="predicted"/>
<reference evidence="1 2" key="1">
    <citation type="submission" date="2018-04" db="EMBL/GenBank/DDBJ databases">
        <title>Genomic Encyclopedia of Archaeal and Bacterial Type Strains, Phase II (KMG-II): from individual species to whole genera.</title>
        <authorList>
            <person name="Goeker M."/>
        </authorList>
    </citation>
    <scope>NUCLEOTIDE SEQUENCE [LARGE SCALE GENOMIC DNA]</scope>
    <source>
        <strain evidence="1 2">DSM 25731</strain>
    </source>
</reference>